<protein>
    <submittedName>
        <fullName evidence="3">Phosphorothioated DNA-binding restriction endonuclease</fullName>
    </submittedName>
</protein>
<organism evidence="3 4">
    <name type="scientific">Nocardiopsis tropica</name>
    <dbReference type="NCBI Taxonomy" id="109330"/>
    <lineage>
        <taxon>Bacteria</taxon>
        <taxon>Bacillati</taxon>
        <taxon>Actinomycetota</taxon>
        <taxon>Actinomycetes</taxon>
        <taxon>Streptosporangiales</taxon>
        <taxon>Nocardiopsidaceae</taxon>
        <taxon>Nocardiopsis</taxon>
    </lineage>
</organism>
<keyword evidence="3" id="KW-0255">Endonuclease</keyword>
<evidence type="ECO:0000259" key="1">
    <source>
        <dbReference type="Pfam" id="PF13391"/>
    </source>
</evidence>
<gene>
    <name evidence="3" type="ORF">ABUK86_13035</name>
</gene>
<dbReference type="Pfam" id="PF26340">
    <property type="entry name" value="DNA-SBD_ScoMcrA"/>
    <property type="match status" value="1"/>
</dbReference>
<evidence type="ECO:0000313" key="3">
    <source>
        <dbReference type="EMBL" id="MES0834702.1"/>
    </source>
</evidence>
<dbReference type="InterPro" id="IPR011396">
    <property type="entry name" value="PT_DNA_restrict"/>
</dbReference>
<sequence>MDWLDRFDRIRRWQRGGVRAPHKPLLLLYALGHHQRHGDAPISYSEAEAHLARLLREFGPPGRTTPAYPFHHLTGDGLWTVTTVDGGGSPGASPRQLREKEAMGRLAPELVEDLAHDPGLVPRLALHLLDTGFPPSLHQEILTGTGLRLGTLAAEQPGPGGARDPKFRDLVLTAYEHRCAFCGYEGLVDRVSVGLEAAHVRWWAYRGPNSLDNGLCLCSLHHLLFDRGVVGLTADLNVTVSSRFEARSPEAGRLVHALAGRPALRPGDGSPTVAPEHIAWHVDQVFRAPAREDAAPG</sequence>
<feature type="domain" description="ScoMcrA-like DNA sulfur-binding" evidence="2">
    <location>
        <begin position="4"/>
        <end position="148"/>
    </location>
</feature>
<evidence type="ECO:0000259" key="2">
    <source>
        <dbReference type="Pfam" id="PF26340"/>
    </source>
</evidence>
<dbReference type="Pfam" id="PF13391">
    <property type="entry name" value="HNH_2"/>
    <property type="match status" value="1"/>
</dbReference>
<dbReference type="InterPro" id="IPR058813">
    <property type="entry name" value="DNA-SBD_ScoMcrA"/>
</dbReference>
<name>A0ABV1ZUA2_9ACTN</name>
<accession>A0ABV1ZUA2</accession>
<evidence type="ECO:0000313" key="4">
    <source>
        <dbReference type="Proteomes" id="UP001432401"/>
    </source>
</evidence>
<keyword evidence="3" id="KW-0540">Nuclease</keyword>
<dbReference type="GO" id="GO:0003677">
    <property type="term" value="F:DNA binding"/>
    <property type="evidence" value="ECO:0007669"/>
    <property type="project" value="UniProtKB-KW"/>
</dbReference>
<dbReference type="Proteomes" id="UP001432401">
    <property type="component" value="Unassembled WGS sequence"/>
</dbReference>
<keyword evidence="3" id="KW-0238">DNA-binding</keyword>
<dbReference type="GO" id="GO:0004519">
    <property type="term" value="F:endonuclease activity"/>
    <property type="evidence" value="ECO:0007669"/>
    <property type="project" value="UniProtKB-KW"/>
</dbReference>
<keyword evidence="4" id="KW-1185">Reference proteome</keyword>
<dbReference type="NCBIfam" id="NF045808">
    <property type="entry name" value="PT-DNA_restrict"/>
    <property type="match status" value="1"/>
</dbReference>
<feature type="domain" description="HNH nuclease" evidence="1">
    <location>
        <begin position="179"/>
        <end position="231"/>
    </location>
</feature>
<keyword evidence="3" id="KW-0378">Hydrolase</keyword>
<dbReference type="EMBL" id="JBEQNB010000006">
    <property type="protein sequence ID" value="MES0834702.1"/>
    <property type="molecule type" value="Genomic_DNA"/>
</dbReference>
<dbReference type="RefSeq" id="WP_344180426.1">
    <property type="nucleotide sequence ID" value="NZ_JBEQNA010000006.1"/>
</dbReference>
<dbReference type="InterPro" id="IPR003615">
    <property type="entry name" value="HNH_nuc"/>
</dbReference>
<dbReference type="PIRSF" id="PIRSF030850">
    <property type="entry name" value="UCP030850"/>
    <property type="match status" value="1"/>
</dbReference>
<reference evidence="3 4" key="1">
    <citation type="submission" date="2024-06" db="EMBL/GenBank/DDBJ databases">
        <authorList>
            <person name="Bataeva Y.V."/>
            <person name="Grigorian L.N."/>
            <person name="Solomentsev V.I."/>
        </authorList>
    </citation>
    <scope>NUCLEOTIDE SEQUENCE [LARGE SCALE GENOMIC DNA]</scope>
    <source>
        <strain evidence="4">SCPM-O-B-12605 (RCAM04882)</strain>
    </source>
</reference>
<comment type="caution">
    <text evidence="3">The sequence shown here is derived from an EMBL/GenBank/DDBJ whole genome shotgun (WGS) entry which is preliminary data.</text>
</comment>
<proteinExistence type="predicted"/>